<evidence type="ECO:0000256" key="7">
    <source>
        <dbReference type="HAMAP-Rule" id="MF_00203"/>
    </source>
</evidence>
<dbReference type="Pfam" id="PF22920">
    <property type="entry name" value="UvrC_RNaseH"/>
    <property type="match status" value="1"/>
</dbReference>
<sequence>MDTATLPEDPGCYMYKDRDGNVVYVGKAKNLKKRVSSYFSKSHHDPKTGAMLKVAEDFDYIVTGTEVEALILENNLIKRYKPKYNIDLRDSKNYAYIRISDDKFPAIGIARKKTGRGEFFGPFVSARERDYILSALRKIFGLRSCRRMPKRACLRYHIGSCSAPCTGAISEENYNERIRNAESILRGHTKDVLLNLEEKMKSHSQRQEFEEALEMRDTISAIKNLSEKQFADRKKDRDEDVINYTLREGVIYIMLFSVYKGTLGDKQEFVFDGNKETFEEFIVQYYSENEIPSEIILPEIPDPSLEDFLSDMRGRKVKLTVPQKGDKKNLLDLVAKNIESVFFRGEKNVEALKKRLHLPENPDVIECFDISHLSGTAMTGSMVQFRYGRPDKRNYRRFKIKTVEGIDDFAAIAEVVRRRYSRLQRESSENRKSEENGDNSLMPDLIIIDGGKGQLSSAAAVLKDLNLKIPIISVAKREEEIFVPGLSAPLPVKKNDPASFLIQEIRDEAHRFAIEYNRLLRKKEAFGEN</sequence>
<keyword evidence="3 7" id="KW-0228">DNA excision</keyword>
<dbReference type="FunFam" id="3.40.1440.10:FF:000001">
    <property type="entry name" value="UvrABC system protein C"/>
    <property type="match status" value="1"/>
</dbReference>
<feature type="domain" description="UvrC family homology region profile" evidence="10">
    <location>
        <begin position="241"/>
        <end position="462"/>
    </location>
</feature>
<dbReference type="InterPro" id="IPR036876">
    <property type="entry name" value="UVR_dom_sf"/>
</dbReference>
<dbReference type="Pfam" id="PF08459">
    <property type="entry name" value="UvrC_RNaseH_dom"/>
    <property type="match status" value="1"/>
</dbReference>
<evidence type="ECO:0000313" key="11">
    <source>
        <dbReference type="EMBL" id="UUX92423.1"/>
    </source>
</evidence>
<dbReference type="GO" id="GO:0009381">
    <property type="term" value="F:excinuclease ABC activity"/>
    <property type="evidence" value="ECO:0007669"/>
    <property type="project" value="UniProtKB-UniRule"/>
</dbReference>
<keyword evidence="1 7" id="KW-0963">Cytoplasm</keyword>
<evidence type="ECO:0000256" key="6">
    <source>
        <dbReference type="ARBA" id="ARBA00023236"/>
    </source>
</evidence>
<dbReference type="InterPro" id="IPR000305">
    <property type="entry name" value="GIY-YIG_endonuc"/>
</dbReference>
<dbReference type="SUPFAM" id="SSF82771">
    <property type="entry name" value="GIY-YIG endonuclease"/>
    <property type="match status" value="1"/>
</dbReference>
<dbReference type="PROSITE" id="PS50151">
    <property type="entry name" value="UVR"/>
    <property type="match status" value="1"/>
</dbReference>
<dbReference type="InterPro" id="IPR047296">
    <property type="entry name" value="GIY-YIG_UvrC_Cho"/>
</dbReference>
<evidence type="ECO:0000256" key="2">
    <source>
        <dbReference type="ARBA" id="ARBA00022763"/>
    </source>
</evidence>
<evidence type="ECO:0000259" key="8">
    <source>
        <dbReference type="PROSITE" id="PS50151"/>
    </source>
</evidence>
<dbReference type="InterPro" id="IPR038476">
    <property type="entry name" value="UvrC_RNase_H_dom_sf"/>
</dbReference>
<dbReference type="InterPro" id="IPR004791">
    <property type="entry name" value="UvrC"/>
</dbReference>
<dbReference type="PANTHER" id="PTHR30562:SF1">
    <property type="entry name" value="UVRABC SYSTEM PROTEIN C"/>
    <property type="match status" value="1"/>
</dbReference>
<keyword evidence="5 7" id="KW-0234">DNA repair</keyword>
<gene>
    <name evidence="7 11" type="primary">uvrC</name>
    <name evidence="11" type="ORF">L6E24_13960</name>
</gene>
<dbReference type="CDD" id="cd10434">
    <property type="entry name" value="GIY-YIG_UvrC_Cho"/>
    <property type="match status" value="1"/>
</dbReference>
<name>A0A9E7PLM5_9EURY</name>
<dbReference type="FunFam" id="3.30.420.340:FF:000001">
    <property type="entry name" value="UvrABC system protein C"/>
    <property type="match status" value="1"/>
</dbReference>
<feature type="domain" description="GIY-YIG" evidence="9">
    <location>
        <begin position="8"/>
        <end position="86"/>
    </location>
</feature>
<dbReference type="Proteomes" id="UP001060368">
    <property type="component" value="Chromosome"/>
</dbReference>
<evidence type="ECO:0000259" key="9">
    <source>
        <dbReference type="PROSITE" id="PS50164"/>
    </source>
</evidence>
<dbReference type="HAMAP" id="MF_00203">
    <property type="entry name" value="UvrC"/>
    <property type="match status" value="1"/>
</dbReference>
<dbReference type="GO" id="GO:0003677">
    <property type="term" value="F:DNA binding"/>
    <property type="evidence" value="ECO:0007669"/>
    <property type="project" value="UniProtKB-UniRule"/>
</dbReference>
<comment type="subunit">
    <text evidence="7">Interacts with UvrB in an incision complex.</text>
</comment>
<dbReference type="GO" id="GO:0009380">
    <property type="term" value="C:excinuclease repair complex"/>
    <property type="evidence" value="ECO:0007669"/>
    <property type="project" value="InterPro"/>
</dbReference>
<dbReference type="PROSITE" id="PS50165">
    <property type="entry name" value="UVRC"/>
    <property type="match status" value="1"/>
</dbReference>
<evidence type="ECO:0000256" key="5">
    <source>
        <dbReference type="ARBA" id="ARBA00023204"/>
    </source>
</evidence>
<dbReference type="Pfam" id="PF01541">
    <property type="entry name" value="GIY-YIG"/>
    <property type="match status" value="1"/>
</dbReference>
<dbReference type="KEGG" id="mend:L6E24_13960"/>
<keyword evidence="6 7" id="KW-0742">SOS response</keyword>
<keyword evidence="12" id="KW-1185">Reference proteome</keyword>
<dbReference type="SUPFAM" id="SSF46600">
    <property type="entry name" value="C-terminal UvrC-binding domain of UvrB"/>
    <property type="match status" value="1"/>
</dbReference>
<accession>A0A9E7PLM5</accession>
<dbReference type="InterPro" id="IPR035901">
    <property type="entry name" value="GIY-YIG_endonuc_sf"/>
</dbReference>
<keyword evidence="2 7" id="KW-0227">DNA damage</keyword>
<dbReference type="InterPro" id="IPR001943">
    <property type="entry name" value="UVR_dom"/>
</dbReference>
<dbReference type="GO" id="GO:0005737">
    <property type="term" value="C:cytoplasm"/>
    <property type="evidence" value="ECO:0007669"/>
    <property type="project" value="UniProtKB-SubCell"/>
</dbReference>
<evidence type="ECO:0000256" key="3">
    <source>
        <dbReference type="ARBA" id="ARBA00022769"/>
    </source>
</evidence>
<evidence type="ECO:0000256" key="4">
    <source>
        <dbReference type="ARBA" id="ARBA00022881"/>
    </source>
</evidence>
<comment type="subcellular location">
    <subcellularLocation>
        <location evidence="7">Cytoplasm</location>
    </subcellularLocation>
</comment>
<keyword evidence="4 7" id="KW-0267">Excision nuclease</keyword>
<dbReference type="GeneID" id="74308830"/>
<dbReference type="InterPro" id="IPR001162">
    <property type="entry name" value="UvrC_RNase_H_dom"/>
</dbReference>
<dbReference type="Pfam" id="PF02151">
    <property type="entry name" value="UVR"/>
    <property type="match status" value="1"/>
</dbReference>
<protein>
    <recommendedName>
        <fullName evidence="7">UvrABC system protein C</fullName>
        <shortName evidence="7">Protein UvrC</shortName>
    </recommendedName>
    <alternativeName>
        <fullName evidence="7">Excinuclease ABC subunit C</fullName>
    </alternativeName>
</protein>
<evidence type="ECO:0000313" key="12">
    <source>
        <dbReference type="Proteomes" id="UP001060368"/>
    </source>
</evidence>
<dbReference type="Gene3D" id="3.40.1440.10">
    <property type="entry name" value="GIY-YIG endonuclease"/>
    <property type="match status" value="1"/>
</dbReference>
<comment type="function">
    <text evidence="7">The UvrABC repair system catalyzes the recognition and processing of DNA lesions. UvrC both incises the 5' and 3' sides of the lesion. The N-terminal half is responsible for the 3' incision and the C-terminal half is responsible for the 5' incision.</text>
</comment>
<dbReference type="AlphaFoldDB" id="A0A9E7PLM5"/>
<dbReference type="Gene3D" id="4.10.860.10">
    <property type="entry name" value="UVR domain"/>
    <property type="match status" value="1"/>
</dbReference>
<proteinExistence type="inferred from homology"/>
<organism evidence="11 12">
    <name type="scientific">Methanoplanus endosymbiosus</name>
    <dbReference type="NCBI Taxonomy" id="33865"/>
    <lineage>
        <taxon>Archaea</taxon>
        <taxon>Methanobacteriati</taxon>
        <taxon>Methanobacteriota</taxon>
        <taxon>Stenosarchaea group</taxon>
        <taxon>Methanomicrobia</taxon>
        <taxon>Methanomicrobiales</taxon>
        <taxon>Methanomicrobiaceae</taxon>
        <taxon>Methanoplanus</taxon>
    </lineage>
</organism>
<dbReference type="PROSITE" id="PS50164">
    <property type="entry name" value="GIY_YIG"/>
    <property type="match status" value="1"/>
</dbReference>
<reference evidence="11" key="1">
    <citation type="submission" date="2022-04" db="EMBL/GenBank/DDBJ databases">
        <title>Complete genome of Methanoplanus endosymbiosus DSM 3599.</title>
        <authorList>
            <person name="Chen S.-C."/>
            <person name="You Y.-T."/>
            <person name="Zhou Y.-Z."/>
            <person name="Lai M.-C."/>
        </authorList>
    </citation>
    <scope>NUCLEOTIDE SEQUENCE</scope>
    <source>
        <strain evidence="11">DSM 3599</strain>
    </source>
</reference>
<dbReference type="PANTHER" id="PTHR30562">
    <property type="entry name" value="UVRC/OXIDOREDUCTASE"/>
    <property type="match status" value="1"/>
</dbReference>
<evidence type="ECO:0000256" key="1">
    <source>
        <dbReference type="ARBA" id="ARBA00022490"/>
    </source>
</evidence>
<dbReference type="InterPro" id="IPR050066">
    <property type="entry name" value="UvrABC_protein_C"/>
</dbReference>
<dbReference type="EMBL" id="CP096115">
    <property type="protein sequence ID" value="UUX92423.1"/>
    <property type="molecule type" value="Genomic_DNA"/>
</dbReference>
<dbReference type="GO" id="GO:0006289">
    <property type="term" value="P:nucleotide-excision repair"/>
    <property type="evidence" value="ECO:0007669"/>
    <property type="project" value="UniProtKB-UniRule"/>
</dbReference>
<dbReference type="Gene3D" id="3.30.420.340">
    <property type="entry name" value="UvrC, RNAse H endonuclease domain"/>
    <property type="match status" value="1"/>
</dbReference>
<evidence type="ECO:0000259" key="10">
    <source>
        <dbReference type="PROSITE" id="PS50165"/>
    </source>
</evidence>
<feature type="domain" description="UVR" evidence="8">
    <location>
        <begin position="190"/>
        <end position="225"/>
    </location>
</feature>
<dbReference type="RefSeq" id="WP_257742572.1">
    <property type="nucleotide sequence ID" value="NZ_CP096115.1"/>
</dbReference>
<dbReference type="SMART" id="SM00465">
    <property type="entry name" value="GIYc"/>
    <property type="match status" value="1"/>
</dbReference>
<comment type="similarity">
    <text evidence="7">Belongs to the UvrC family.</text>
</comment>
<dbReference type="NCBIfam" id="TIGR00194">
    <property type="entry name" value="uvrC"/>
    <property type="match status" value="1"/>
</dbReference>
<dbReference type="GO" id="GO:0009432">
    <property type="term" value="P:SOS response"/>
    <property type="evidence" value="ECO:0007669"/>
    <property type="project" value="UniProtKB-UniRule"/>
</dbReference>